<evidence type="ECO:0000259" key="1">
    <source>
        <dbReference type="Pfam" id="PF14690"/>
    </source>
</evidence>
<dbReference type="AlphaFoldDB" id="A0A3M0FWT4"/>
<accession>A0A3M0FWT4</accession>
<dbReference type="OrthoDB" id="3255666at2"/>
<dbReference type="InterPro" id="IPR029261">
    <property type="entry name" value="Transposase_Znf"/>
</dbReference>
<comment type="caution">
    <text evidence="2">The sequence shown here is derived from an EMBL/GenBank/DDBJ whole genome shotgun (WGS) entry which is preliminary data.</text>
</comment>
<evidence type="ECO:0000313" key="3">
    <source>
        <dbReference type="Proteomes" id="UP000275256"/>
    </source>
</evidence>
<feature type="domain" description="Transposase IS204/IS1001/IS1096/IS1165 zinc-finger" evidence="1">
    <location>
        <begin position="48"/>
        <end position="94"/>
    </location>
</feature>
<evidence type="ECO:0000313" key="2">
    <source>
        <dbReference type="EMBL" id="RMB57230.1"/>
    </source>
</evidence>
<reference evidence="2 3" key="1">
    <citation type="submission" date="2018-10" db="EMBL/GenBank/DDBJ databases">
        <title>Tessaracoccus antarcticuss sp. nov., isolated from sediment.</title>
        <authorList>
            <person name="Zhou L.Y."/>
            <person name="Du Z.J."/>
        </authorList>
    </citation>
    <scope>NUCLEOTIDE SEQUENCE [LARGE SCALE GENOMIC DNA]</scope>
    <source>
        <strain evidence="2 3">JDX10</strain>
    </source>
</reference>
<organism evidence="2 3">
    <name type="scientific">Tessaracoccus antarcticus</name>
    <dbReference type="NCBI Taxonomy" id="2479848"/>
    <lineage>
        <taxon>Bacteria</taxon>
        <taxon>Bacillati</taxon>
        <taxon>Actinomycetota</taxon>
        <taxon>Actinomycetes</taxon>
        <taxon>Propionibacteriales</taxon>
        <taxon>Propionibacteriaceae</taxon>
        <taxon>Tessaracoccus</taxon>
    </lineage>
</organism>
<protein>
    <submittedName>
        <fullName evidence="2">Transposase family protein</fullName>
    </submittedName>
</protein>
<dbReference type="Pfam" id="PF14690">
    <property type="entry name" value="Zn_ribbon_ISL3"/>
    <property type="match status" value="1"/>
</dbReference>
<keyword evidence="3" id="KW-1185">Reference proteome</keyword>
<proteinExistence type="predicted"/>
<dbReference type="Proteomes" id="UP000275256">
    <property type="component" value="Unassembled WGS sequence"/>
</dbReference>
<name>A0A3M0FWT4_9ACTN</name>
<sequence>MPDPISCCCLTGGGCQRCDLLVGLLRLHVIGVQRDDVGLRVESQVPAVMGCPACGVVAHAHGRQRVELIDAPCFAAPVRLWWRKRRWLCPEPMCPVTSFMEQDPDVAARRALLTTRATGWAIGQMRRQNASVQPGPAARLHLEDAVAAVKPVLEAAAADEARG</sequence>
<dbReference type="EMBL" id="REFW01000007">
    <property type="protein sequence ID" value="RMB57230.1"/>
    <property type="molecule type" value="Genomic_DNA"/>
</dbReference>
<gene>
    <name evidence="2" type="ORF">EAX62_15925</name>
</gene>